<dbReference type="InterPro" id="IPR003846">
    <property type="entry name" value="SelO"/>
</dbReference>
<dbReference type="PANTHER" id="PTHR32057:SF14">
    <property type="entry name" value="PROTEIN ADENYLYLTRANSFERASE SELO, MITOCHONDRIAL"/>
    <property type="match status" value="1"/>
</dbReference>
<comment type="catalytic activity">
    <reaction evidence="8">
        <text>L-threonyl-[protein] + ATP = 3-O-(5'-adenylyl)-L-threonyl-[protein] + diphosphate</text>
        <dbReference type="Rhea" id="RHEA:54292"/>
        <dbReference type="Rhea" id="RHEA-COMP:11060"/>
        <dbReference type="Rhea" id="RHEA-COMP:13847"/>
        <dbReference type="ChEBI" id="CHEBI:30013"/>
        <dbReference type="ChEBI" id="CHEBI:30616"/>
        <dbReference type="ChEBI" id="CHEBI:33019"/>
        <dbReference type="ChEBI" id="CHEBI:138113"/>
        <dbReference type="EC" id="2.7.7.108"/>
    </reaction>
</comment>
<feature type="active site" description="Proton acceptor" evidence="8">
    <location>
        <position position="269"/>
    </location>
</feature>
<comment type="catalytic activity">
    <reaction evidence="8">
        <text>L-histidyl-[protein] + UTP = N(tele)-(5'-uridylyl)-L-histidyl-[protein] + diphosphate</text>
        <dbReference type="Rhea" id="RHEA:83891"/>
        <dbReference type="Rhea" id="RHEA-COMP:9745"/>
        <dbReference type="Rhea" id="RHEA-COMP:20239"/>
        <dbReference type="ChEBI" id="CHEBI:29979"/>
        <dbReference type="ChEBI" id="CHEBI:33019"/>
        <dbReference type="ChEBI" id="CHEBI:46398"/>
        <dbReference type="ChEBI" id="CHEBI:233474"/>
    </reaction>
</comment>
<evidence type="ECO:0000256" key="7">
    <source>
        <dbReference type="ARBA" id="ARBA00022842"/>
    </source>
</evidence>
<feature type="binding site" evidence="8">
    <location>
        <position position="104"/>
    </location>
    <ligand>
        <name>ATP</name>
        <dbReference type="ChEBI" id="CHEBI:30616"/>
    </ligand>
</feature>
<feature type="binding site" evidence="8">
    <location>
        <position position="101"/>
    </location>
    <ligand>
        <name>ATP</name>
        <dbReference type="ChEBI" id="CHEBI:30616"/>
    </ligand>
</feature>
<dbReference type="RefSeq" id="WP_069379901.1">
    <property type="nucleotide sequence ID" value="NZ_CP017141.1"/>
</dbReference>
<keyword evidence="4 8" id="KW-0479">Metal-binding</keyword>
<comment type="catalytic activity">
    <reaction evidence="8">
        <text>L-tyrosyl-[protein] + UTP = O-(5'-uridylyl)-L-tyrosyl-[protein] + diphosphate</text>
        <dbReference type="Rhea" id="RHEA:83887"/>
        <dbReference type="Rhea" id="RHEA-COMP:10136"/>
        <dbReference type="Rhea" id="RHEA-COMP:20238"/>
        <dbReference type="ChEBI" id="CHEBI:33019"/>
        <dbReference type="ChEBI" id="CHEBI:46398"/>
        <dbReference type="ChEBI" id="CHEBI:46858"/>
        <dbReference type="ChEBI" id="CHEBI:90602"/>
    </reaction>
</comment>
<sequence length="518" mass="58294">MQNLSSNTFVNNFTESFAGDQSGNPQPRQTPGVLYSKVMPSPVREPRLLAWTEDLAAELGIDKPNEKDIDLLGGNFVNPTMQPYAACYAGHQFGNWAGQLGDGRAITLGEWPLPSGRSWELQLKGAGLTPYSRRADGRAVLRSSLREYLMSEAMYHLGVPTTRALSLVATGDPVRRDMFYDGRPANEPGAIVMRAASSFLRFGNFEMLAARKEYDHLRQLVDWTIERFHPHIDGADKTLIWFEEVLEKTATMVVEWLRVGFVHGVMNTDNMSILGLTIDYGPFSFLDAYDPDFSPNTTDHPGLRYAFGKQHSIAYWNLGCLANAIAPLFEDTADLIKTLESFAPVFYEKYYAMKAGKMGLDNVSDHDIELIDQFENLLATVQPDMTIFYQLLIELPEDMVDEPAIVSHFTPALYNQLNDADRVLLSKNIKNYQTRMASNKISRTAAQSQMTANNPRFVLRNFLLYQAIQDLEKGDNGLFKRLQTALQDPYSKNHDEFFGLRPFWANEQPGSATLSCSS</sequence>
<comment type="catalytic activity">
    <reaction evidence="8">
        <text>L-seryl-[protein] + UTP = O-(5'-uridylyl)-L-seryl-[protein] + diphosphate</text>
        <dbReference type="Rhea" id="RHEA:64604"/>
        <dbReference type="Rhea" id="RHEA-COMP:9863"/>
        <dbReference type="Rhea" id="RHEA-COMP:16635"/>
        <dbReference type="ChEBI" id="CHEBI:29999"/>
        <dbReference type="ChEBI" id="CHEBI:33019"/>
        <dbReference type="ChEBI" id="CHEBI:46398"/>
        <dbReference type="ChEBI" id="CHEBI:156051"/>
    </reaction>
</comment>
<dbReference type="GO" id="GO:0070733">
    <property type="term" value="F:AMPylase activity"/>
    <property type="evidence" value="ECO:0007669"/>
    <property type="project" value="UniProtKB-EC"/>
</dbReference>
<feature type="binding site" evidence="8">
    <location>
        <position position="103"/>
    </location>
    <ligand>
        <name>ATP</name>
        <dbReference type="ChEBI" id="CHEBI:30616"/>
    </ligand>
</feature>
<feature type="binding site" evidence="8">
    <location>
        <position position="270"/>
    </location>
    <ligand>
        <name>Mg(2+)</name>
        <dbReference type="ChEBI" id="CHEBI:18420"/>
    </ligand>
</feature>
<dbReference type="Pfam" id="PF02696">
    <property type="entry name" value="SelO"/>
    <property type="match status" value="1"/>
</dbReference>
<evidence type="ECO:0000256" key="8">
    <source>
        <dbReference type="HAMAP-Rule" id="MF_00692"/>
    </source>
</evidence>
<dbReference type="PANTHER" id="PTHR32057">
    <property type="entry name" value="PROTEIN ADENYLYLTRANSFERASE SELO, MITOCHONDRIAL"/>
    <property type="match status" value="1"/>
</dbReference>
<comment type="function">
    <text evidence="8">Nucleotidyltransferase involved in the post-translational modification of proteins. It can catalyze the addition of adenosine monophosphate (AMP) or uridine monophosphate (UMP) to a protein, resulting in modifications known as AMPylation and UMPylation.</text>
</comment>
<evidence type="ECO:0000256" key="5">
    <source>
        <dbReference type="ARBA" id="ARBA00022741"/>
    </source>
</evidence>
<comment type="similarity">
    <text evidence="1 8">Belongs to the SELO family.</text>
</comment>
<accession>A0A1D7QHT7</accession>
<dbReference type="Proteomes" id="UP000094313">
    <property type="component" value="Chromosome"/>
</dbReference>
<keyword evidence="3 8" id="KW-0548">Nucleotidyltransferase</keyword>
<dbReference type="GO" id="GO:0000287">
    <property type="term" value="F:magnesium ion binding"/>
    <property type="evidence" value="ECO:0007669"/>
    <property type="project" value="UniProtKB-UniRule"/>
</dbReference>
<comment type="catalytic activity">
    <reaction evidence="8">
        <text>L-seryl-[protein] + ATP = 3-O-(5'-adenylyl)-L-seryl-[protein] + diphosphate</text>
        <dbReference type="Rhea" id="RHEA:58120"/>
        <dbReference type="Rhea" id="RHEA-COMP:9863"/>
        <dbReference type="Rhea" id="RHEA-COMP:15073"/>
        <dbReference type="ChEBI" id="CHEBI:29999"/>
        <dbReference type="ChEBI" id="CHEBI:30616"/>
        <dbReference type="ChEBI" id="CHEBI:33019"/>
        <dbReference type="ChEBI" id="CHEBI:142516"/>
        <dbReference type="EC" id="2.7.7.108"/>
    </reaction>
</comment>
<feature type="binding site" evidence="8">
    <location>
        <position position="194"/>
    </location>
    <ligand>
        <name>ATP</name>
        <dbReference type="ChEBI" id="CHEBI:30616"/>
    </ligand>
</feature>
<keyword evidence="8" id="KW-0464">Manganese</keyword>
<evidence type="ECO:0000256" key="2">
    <source>
        <dbReference type="ARBA" id="ARBA00022679"/>
    </source>
</evidence>
<proteinExistence type="inferred from homology"/>
<dbReference type="NCBIfam" id="NF000658">
    <property type="entry name" value="PRK00029.1"/>
    <property type="match status" value="1"/>
</dbReference>
<keyword evidence="5 8" id="KW-0547">Nucleotide-binding</keyword>
<comment type="cofactor">
    <cofactor evidence="8">
        <name>Mg(2+)</name>
        <dbReference type="ChEBI" id="CHEBI:18420"/>
    </cofactor>
    <cofactor evidence="8">
        <name>Mn(2+)</name>
        <dbReference type="ChEBI" id="CHEBI:29035"/>
    </cofactor>
</comment>
<keyword evidence="7 8" id="KW-0460">Magnesium</keyword>
<name>A0A1D7QHT7_9SPHI</name>
<dbReference type="EC" id="2.7.7.-" evidence="8"/>
<keyword evidence="2 8" id="KW-0808">Transferase</keyword>
<feature type="binding site" evidence="8">
    <location>
        <position position="124"/>
    </location>
    <ligand>
        <name>ATP</name>
        <dbReference type="ChEBI" id="CHEBI:30616"/>
    </ligand>
</feature>
<dbReference type="EMBL" id="CP017141">
    <property type="protein sequence ID" value="AOM78236.1"/>
    <property type="molecule type" value="Genomic_DNA"/>
</dbReference>
<evidence type="ECO:0000313" key="10">
    <source>
        <dbReference type="Proteomes" id="UP000094313"/>
    </source>
</evidence>
<evidence type="ECO:0000313" key="9">
    <source>
        <dbReference type="EMBL" id="AOM78236.1"/>
    </source>
</evidence>
<keyword evidence="6 8" id="KW-0067">ATP-binding</keyword>
<feature type="binding site" evidence="8">
    <location>
        <position position="279"/>
    </location>
    <ligand>
        <name>ATP</name>
        <dbReference type="ChEBI" id="CHEBI:30616"/>
    </ligand>
</feature>
<feature type="binding site" evidence="8">
    <location>
        <position position="137"/>
    </location>
    <ligand>
        <name>ATP</name>
        <dbReference type="ChEBI" id="CHEBI:30616"/>
    </ligand>
</feature>
<dbReference type="GO" id="GO:0030145">
    <property type="term" value="F:manganese ion binding"/>
    <property type="evidence" value="ECO:0007669"/>
    <property type="project" value="UniProtKB-UniRule"/>
</dbReference>
<dbReference type="HAMAP" id="MF_00692">
    <property type="entry name" value="SelO"/>
    <property type="match status" value="1"/>
</dbReference>
<dbReference type="KEGG" id="psty:BFS30_14285"/>
<gene>
    <name evidence="8" type="primary">ydiU</name>
    <name evidence="8" type="synonym">selO</name>
    <name evidence="9" type="ORF">BFS30_14285</name>
</gene>
<feature type="binding site" evidence="8">
    <location>
        <position position="201"/>
    </location>
    <ligand>
        <name>ATP</name>
        <dbReference type="ChEBI" id="CHEBI:30616"/>
    </ligand>
</feature>
<keyword evidence="10" id="KW-1185">Reference proteome</keyword>
<protein>
    <recommendedName>
        <fullName evidence="8">Protein nucleotidyltransferase YdiU</fullName>
        <ecNumber evidence="8">2.7.7.-</ecNumber>
    </recommendedName>
    <alternativeName>
        <fullName evidence="8">Protein adenylyltransferase YdiU</fullName>
        <ecNumber evidence="8">2.7.7.108</ecNumber>
    </alternativeName>
    <alternativeName>
        <fullName evidence="8">Protein uridylyltransferase YdiU</fullName>
        <ecNumber evidence="8">2.7.7.-</ecNumber>
    </alternativeName>
</protein>
<dbReference type="GO" id="GO:0005524">
    <property type="term" value="F:ATP binding"/>
    <property type="evidence" value="ECO:0007669"/>
    <property type="project" value="UniProtKB-UniRule"/>
</dbReference>
<evidence type="ECO:0000256" key="4">
    <source>
        <dbReference type="ARBA" id="ARBA00022723"/>
    </source>
</evidence>
<feature type="binding site" evidence="8">
    <location>
        <position position="136"/>
    </location>
    <ligand>
        <name>ATP</name>
        <dbReference type="ChEBI" id="CHEBI:30616"/>
    </ligand>
</feature>
<evidence type="ECO:0000256" key="6">
    <source>
        <dbReference type="ARBA" id="ARBA00022840"/>
    </source>
</evidence>
<reference evidence="9 10" key="1">
    <citation type="submission" date="2016-08" db="EMBL/GenBank/DDBJ databases">
        <authorList>
            <person name="Seilhamer J.J."/>
        </authorList>
    </citation>
    <scope>NUCLEOTIDE SEQUENCE [LARGE SCALE GENOMIC DNA]</scope>
    <source>
        <strain evidence="9 10">DX4</strain>
    </source>
</reference>
<dbReference type="AlphaFoldDB" id="A0A1D7QHT7"/>
<evidence type="ECO:0000256" key="3">
    <source>
        <dbReference type="ARBA" id="ARBA00022695"/>
    </source>
</evidence>
<dbReference type="EC" id="2.7.7.108" evidence="8"/>
<comment type="catalytic activity">
    <reaction evidence="8">
        <text>L-tyrosyl-[protein] + ATP = O-(5'-adenylyl)-L-tyrosyl-[protein] + diphosphate</text>
        <dbReference type="Rhea" id="RHEA:54288"/>
        <dbReference type="Rhea" id="RHEA-COMP:10136"/>
        <dbReference type="Rhea" id="RHEA-COMP:13846"/>
        <dbReference type="ChEBI" id="CHEBI:30616"/>
        <dbReference type="ChEBI" id="CHEBI:33019"/>
        <dbReference type="ChEBI" id="CHEBI:46858"/>
        <dbReference type="ChEBI" id="CHEBI:83624"/>
        <dbReference type="EC" id="2.7.7.108"/>
    </reaction>
</comment>
<feature type="binding site" evidence="8">
    <location>
        <position position="279"/>
    </location>
    <ligand>
        <name>Mg(2+)</name>
        <dbReference type="ChEBI" id="CHEBI:18420"/>
    </ligand>
</feature>
<evidence type="ECO:0000256" key="1">
    <source>
        <dbReference type="ARBA" id="ARBA00009747"/>
    </source>
</evidence>
<organism evidence="9 10">
    <name type="scientific">Pedobacter steynii</name>
    <dbReference type="NCBI Taxonomy" id="430522"/>
    <lineage>
        <taxon>Bacteria</taxon>
        <taxon>Pseudomonadati</taxon>
        <taxon>Bacteroidota</taxon>
        <taxon>Sphingobacteriia</taxon>
        <taxon>Sphingobacteriales</taxon>
        <taxon>Sphingobacteriaceae</taxon>
        <taxon>Pedobacter</taxon>
    </lineage>
</organism>
<dbReference type="OrthoDB" id="9773505at2"/>